<dbReference type="AlphaFoldDB" id="A0A430WBF7"/>
<dbReference type="Proteomes" id="UP000286791">
    <property type="component" value="Unassembled WGS sequence"/>
</dbReference>
<dbReference type="Gene3D" id="2.170.130.10">
    <property type="entry name" value="TonB-dependent receptor, plug domain"/>
    <property type="match status" value="1"/>
</dbReference>
<evidence type="ECO:0000256" key="13">
    <source>
        <dbReference type="RuleBase" id="RU003357"/>
    </source>
</evidence>
<evidence type="ECO:0000256" key="7">
    <source>
        <dbReference type="ARBA" id="ARBA00023004"/>
    </source>
</evidence>
<sequence length="680" mass="76689">MNKIFNSFLLISISISLTLAKESSYELNAISVVGSIEKGNQSIDYLSPKSVSIINSKQIQEEGAEQLDEIIRYESGFISQIYGADLDTTDWLKLRGFDASLVLDGTAIYKGGYFGWSPDLYGLESIEIIKGSNSLSYGSSQSGGVINLVSKRPQKTPVAEIGGKIGNLSQNGLFLDIGDKAFNTNSNFRIVGNYFRQNGQLNGTWQEHYYFAPSLAIDMNNNTFLTLLSSFQYDQGVPTTGFFPVYGTIINTPQGTIKPNVNLGSPFSDYLKRKQYSLGYEFIHYFDDELSFMQNYRYNMENKNQFATSFSALNQNNPNIATRNSIILDGIARSHTLDNRFILKNIYKKLENTLIGGVDYQYIYVNGKYGYGSASNINIFNPDHTPQIKSKVPTYLVKQSQLGLYIQNKSKLYDRWILDLGMRFDKAKSNAKSFGSESNYNINHATFQTGLMYIFKDLGLMPFISYSEAFRPIAGNDGKGKDYKPYESRQYEIGFKYLPYFIDGELNFSYFDIQEKNALVNANPSASIPVSIQAGKQSAKGIELSSNIDLNENINYALSYTHYFQTHTSLNALKIIRTPMIPKDVFGTKISHTLRIDQKQNFKSGFGIRYVGNSTDESGNAGIKVPSYILYDLAFGYNYNKWNAQLNINNIFNKKYVSGCYYSCYYGEGIKGILSISYKY</sequence>
<dbReference type="SUPFAM" id="SSF56935">
    <property type="entry name" value="Porins"/>
    <property type="match status" value="1"/>
</dbReference>
<organism evidence="15 16">
    <name type="scientific">Campylobacter jejuni</name>
    <dbReference type="NCBI Taxonomy" id="197"/>
    <lineage>
        <taxon>Bacteria</taxon>
        <taxon>Pseudomonadati</taxon>
        <taxon>Campylobacterota</taxon>
        <taxon>Epsilonproteobacteria</taxon>
        <taxon>Campylobacterales</taxon>
        <taxon>Campylobacteraceae</taxon>
        <taxon>Campylobacter</taxon>
    </lineage>
</organism>
<keyword evidence="15" id="KW-0675">Receptor</keyword>
<dbReference type="InterPro" id="IPR000531">
    <property type="entry name" value="Beta-barrel_TonB"/>
</dbReference>
<keyword evidence="6" id="KW-0732">Signal</keyword>
<reference evidence="15 16" key="1">
    <citation type="journal article" date="2019" name="Appl. Environ. Microbiol.">
        <title>Population genetics and characterization of Campylobacter jejuni isolates in western jackdaws and game birds in Finland.</title>
        <authorList>
            <person name="Kovanen S."/>
            <person name="Rossi M."/>
            <person name="Pohja-Mykra M."/>
            <person name="Nieminen T."/>
            <person name="Raunio-Saarnisto M."/>
            <person name="Sauvala M."/>
            <person name="Fredriksson-Ahomaa M."/>
            <person name="Hanninen M.L."/>
            <person name="Kivisto R."/>
        </authorList>
    </citation>
    <scope>NUCLEOTIDE SEQUENCE [LARGE SCALE GENOMIC DNA]</scope>
    <source>
        <strain evidence="15 16">CB304</strain>
    </source>
</reference>
<evidence type="ECO:0000256" key="11">
    <source>
        <dbReference type="ARBA" id="ARBA00023237"/>
    </source>
</evidence>
<evidence type="ECO:0000256" key="5">
    <source>
        <dbReference type="ARBA" id="ARBA00022692"/>
    </source>
</evidence>
<keyword evidence="11 12" id="KW-0998">Cell outer membrane</keyword>
<keyword evidence="5 12" id="KW-0812">Transmembrane</keyword>
<dbReference type="PANTHER" id="PTHR32552:SF68">
    <property type="entry name" value="FERRICHROME OUTER MEMBRANE TRANSPORTER_PHAGE RECEPTOR"/>
    <property type="match status" value="1"/>
</dbReference>
<evidence type="ECO:0000313" key="16">
    <source>
        <dbReference type="Proteomes" id="UP000286791"/>
    </source>
</evidence>
<evidence type="ECO:0000256" key="9">
    <source>
        <dbReference type="ARBA" id="ARBA00023077"/>
    </source>
</evidence>
<dbReference type="CDD" id="cd01347">
    <property type="entry name" value="ligand_gated_channel"/>
    <property type="match status" value="1"/>
</dbReference>
<evidence type="ECO:0000256" key="10">
    <source>
        <dbReference type="ARBA" id="ARBA00023136"/>
    </source>
</evidence>
<dbReference type="PROSITE" id="PS50206">
    <property type="entry name" value="RHODANESE_3"/>
    <property type="match status" value="1"/>
</dbReference>
<keyword evidence="8" id="KW-0406">Ion transport</keyword>
<evidence type="ECO:0000256" key="3">
    <source>
        <dbReference type="ARBA" id="ARBA00022452"/>
    </source>
</evidence>
<evidence type="ECO:0000256" key="4">
    <source>
        <dbReference type="ARBA" id="ARBA00022496"/>
    </source>
</evidence>
<evidence type="ECO:0000256" key="6">
    <source>
        <dbReference type="ARBA" id="ARBA00022729"/>
    </source>
</evidence>
<evidence type="ECO:0000259" key="14">
    <source>
        <dbReference type="PROSITE" id="PS50206"/>
    </source>
</evidence>
<dbReference type="InterPro" id="IPR012910">
    <property type="entry name" value="Plug_dom"/>
</dbReference>
<comment type="caution">
    <text evidence="15">The sequence shown here is derived from an EMBL/GenBank/DDBJ whole genome shotgun (WGS) entry which is preliminary data.</text>
</comment>
<feature type="domain" description="Rhodanese" evidence="14">
    <location>
        <begin position="88"/>
        <end position="125"/>
    </location>
</feature>
<gene>
    <name evidence="15" type="ORF">C3H48_02760</name>
</gene>
<keyword evidence="2 12" id="KW-0813">Transport</keyword>
<keyword evidence="4" id="KW-0410">Iron transport</keyword>
<accession>A0A430WBF7</accession>
<dbReference type="GO" id="GO:0015344">
    <property type="term" value="F:siderophore uptake transmembrane transporter activity"/>
    <property type="evidence" value="ECO:0007669"/>
    <property type="project" value="TreeGrafter"/>
</dbReference>
<dbReference type="InterPro" id="IPR037066">
    <property type="entry name" value="Plug_dom_sf"/>
</dbReference>
<keyword evidence="9 13" id="KW-0798">TonB box</keyword>
<evidence type="ECO:0000256" key="12">
    <source>
        <dbReference type="PROSITE-ProRule" id="PRU01360"/>
    </source>
</evidence>
<dbReference type="RefSeq" id="WP_126219152.1">
    <property type="nucleotide sequence ID" value="NZ_PQZQ01000001.1"/>
</dbReference>
<proteinExistence type="inferred from homology"/>
<keyword evidence="3 12" id="KW-1134">Transmembrane beta strand</keyword>
<dbReference type="Pfam" id="PF00593">
    <property type="entry name" value="TonB_dep_Rec_b-barrel"/>
    <property type="match status" value="1"/>
</dbReference>
<evidence type="ECO:0000256" key="2">
    <source>
        <dbReference type="ARBA" id="ARBA00022448"/>
    </source>
</evidence>
<name>A0A430WBF7_CAMJU</name>
<dbReference type="EMBL" id="PRCE01000010">
    <property type="protein sequence ID" value="RTJ98610.1"/>
    <property type="molecule type" value="Genomic_DNA"/>
</dbReference>
<dbReference type="InterPro" id="IPR039426">
    <property type="entry name" value="TonB-dep_rcpt-like"/>
</dbReference>
<evidence type="ECO:0000313" key="15">
    <source>
        <dbReference type="EMBL" id="RTJ98610.1"/>
    </source>
</evidence>
<dbReference type="PROSITE" id="PS52016">
    <property type="entry name" value="TONB_DEPENDENT_REC_3"/>
    <property type="match status" value="1"/>
</dbReference>
<keyword evidence="7" id="KW-0408">Iron</keyword>
<evidence type="ECO:0000256" key="8">
    <source>
        <dbReference type="ARBA" id="ARBA00023065"/>
    </source>
</evidence>
<dbReference type="InterPro" id="IPR001763">
    <property type="entry name" value="Rhodanese-like_dom"/>
</dbReference>
<keyword evidence="10 12" id="KW-0472">Membrane</keyword>
<protein>
    <submittedName>
        <fullName evidence="15">TonB-dependent siderophore receptor</fullName>
    </submittedName>
</protein>
<dbReference type="GO" id="GO:0009279">
    <property type="term" value="C:cell outer membrane"/>
    <property type="evidence" value="ECO:0007669"/>
    <property type="project" value="UniProtKB-SubCell"/>
</dbReference>
<evidence type="ECO:0000256" key="1">
    <source>
        <dbReference type="ARBA" id="ARBA00004571"/>
    </source>
</evidence>
<dbReference type="Pfam" id="PF07715">
    <property type="entry name" value="Plug"/>
    <property type="match status" value="1"/>
</dbReference>
<dbReference type="PANTHER" id="PTHR32552">
    <property type="entry name" value="FERRICHROME IRON RECEPTOR-RELATED"/>
    <property type="match status" value="1"/>
</dbReference>
<dbReference type="Gene3D" id="2.40.170.20">
    <property type="entry name" value="TonB-dependent receptor, beta-barrel domain"/>
    <property type="match status" value="1"/>
</dbReference>
<comment type="subcellular location">
    <subcellularLocation>
        <location evidence="1 12">Cell outer membrane</location>
        <topology evidence="1 12">Multi-pass membrane protein</topology>
    </subcellularLocation>
</comment>
<comment type="similarity">
    <text evidence="12 13">Belongs to the TonB-dependent receptor family.</text>
</comment>
<dbReference type="InterPro" id="IPR036942">
    <property type="entry name" value="Beta-barrel_TonB_sf"/>
</dbReference>